<protein>
    <submittedName>
        <fullName evidence="1">Uncharacterized protein</fullName>
    </submittedName>
</protein>
<dbReference type="AlphaFoldDB" id="A0AAN7JYM6"/>
<dbReference type="Proteomes" id="UP001345219">
    <property type="component" value="Chromosome 6"/>
</dbReference>
<proteinExistence type="predicted"/>
<keyword evidence="2" id="KW-1185">Reference proteome</keyword>
<evidence type="ECO:0000313" key="1">
    <source>
        <dbReference type="EMBL" id="KAK4756296.1"/>
    </source>
</evidence>
<dbReference type="EMBL" id="JAXIOK010000013">
    <property type="protein sequence ID" value="KAK4756296.1"/>
    <property type="molecule type" value="Genomic_DNA"/>
</dbReference>
<comment type="caution">
    <text evidence="1">The sequence shown here is derived from an EMBL/GenBank/DDBJ whole genome shotgun (WGS) entry which is preliminary data.</text>
</comment>
<reference evidence="1 2" key="1">
    <citation type="journal article" date="2023" name="Hortic Res">
        <title>Pangenome of water caltrop reveals structural variations and asymmetric subgenome divergence after allopolyploidization.</title>
        <authorList>
            <person name="Zhang X."/>
            <person name="Chen Y."/>
            <person name="Wang L."/>
            <person name="Yuan Y."/>
            <person name="Fang M."/>
            <person name="Shi L."/>
            <person name="Lu R."/>
            <person name="Comes H.P."/>
            <person name="Ma Y."/>
            <person name="Chen Y."/>
            <person name="Huang G."/>
            <person name="Zhou Y."/>
            <person name="Zheng Z."/>
            <person name="Qiu Y."/>
        </authorList>
    </citation>
    <scope>NUCLEOTIDE SEQUENCE [LARGE SCALE GENOMIC DNA]</scope>
    <source>
        <tissue evidence="1">Roots</tissue>
    </source>
</reference>
<organism evidence="1 2">
    <name type="scientific">Trapa incisa</name>
    <dbReference type="NCBI Taxonomy" id="236973"/>
    <lineage>
        <taxon>Eukaryota</taxon>
        <taxon>Viridiplantae</taxon>
        <taxon>Streptophyta</taxon>
        <taxon>Embryophyta</taxon>
        <taxon>Tracheophyta</taxon>
        <taxon>Spermatophyta</taxon>
        <taxon>Magnoliopsida</taxon>
        <taxon>eudicotyledons</taxon>
        <taxon>Gunneridae</taxon>
        <taxon>Pentapetalae</taxon>
        <taxon>rosids</taxon>
        <taxon>malvids</taxon>
        <taxon>Myrtales</taxon>
        <taxon>Lythraceae</taxon>
        <taxon>Trapa</taxon>
    </lineage>
</organism>
<name>A0AAN7JYM6_9MYRT</name>
<evidence type="ECO:0000313" key="2">
    <source>
        <dbReference type="Proteomes" id="UP001345219"/>
    </source>
</evidence>
<accession>A0AAN7JYM6</accession>
<gene>
    <name evidence="1" type="ORF">SAY87_006423</name>
</gene>
<sequence>MLGKKRAAPICLTAKLWIPAIQSQQAISSVDRIWTAYKIGFVLPFNFTSPFIAFLVSAKTSSFRTLGVSRRRCSSPPITSHHHHQFLRLVVKIALSGPCGDVSPCSSV</sequence>